<dbReference type="Proteomes" id="UP000320300">
    <property type="component" value="Unassembled WGS sequence"/>
</dbReference>
<evidence type="ECO:0000256" key="4">
    <source>
        <dbReference type="ARBA" id="ARBA00022452"/>
    </source>
</evidence>
<dbReference type="EMBL" id="FXTN01000011">
    <property type="protein sequence ID" value="SMO94317.1"/>
    <property type="molecule type" value="Genomic_DNA"/>
</dbReference>
<feature type="domain" description="TonB-dependent receptor-like beta-barrel" evidence="17">
    <location>
        <begin position="353"/>
        <end position="792"/>
    </location>
</feature>
<dbReference type="GO" id="GO:0015344">
    <property type="term" value="F:siderophore uptake transmembrane transporter activity"/>
    <property type="evidence" value="ECO:0007669"/>
    <property type="project" value="TreeGrafter"/>
</dbReference>
<dbReference type="InterPro" id="IPR036942">
    <property type="entry name" value="Beta-barrel_TonB_sf"/>
</dbReference>
<dbReference type="Pfam" id="PF13715">
    <property type="entry name" value="CarbopepD_reg_2"/>
    <property type="match status" value="1"/>
</dbReference>
<keyword evidence="3 14" id="KW-0813">Transport</keyword>
<evidence type="ECO:0000313" key="20">
    <source>
        <dbReference type="Proteomes" id="UP000320300"/>
    </source>
</evidence>
<dbReference type="SUPFAM" id="SSF49452">
    <property type="entry name" value="Starch-binding domain-like"/>
    <property type="match status" value="1"/>
</dbReference>
<dbReference type="RefSeq" id="WP_142530155.1">
    <property type="nucleotide sequence ID" value="NZ_CBCSJO010000001.1"/>
</dbReference>
<evidence type="ECO:0000256" key="14">
    <source>
        <dbReference type="PROSITE-ProRule" id="PRU01360"/>
    </source>
</evidence>
<sequence length="818" mass="90302">MNSLLLCSNRSILFYLKKPSLTLASLFLLCLSSPAFAQSSDNQTAAGSQEQSVKLAQSINIQQSGSIRGTVTTSDGQPAEFVTIGLKGASKSTAVDKKGNYQINRVLPGNYTLTTRYVGLVPQSKTVELKAGETLVVDFVLSENHEQLKEVVIGGDKPNKFAGKKSEYVARMPLSNLENPQVYSVVSKELMQEQMVVDYKDALWNSPGVVPGVTPAGTIGVYLRGFSVSTSVRNGMAAQAWSSVDPINIERAEIIKGPSGTLFGSSIVSFGGLINQVTKKPFDTFKGEISSTVGSYNLSRVTADINSPLNADKSVLLRVNTAYHNEGSFQNIGHNRSFTFAPSLSYKVDDRLTLLFDAEIFTQNKTQNPYPTFNAGLFTSLKDVPLDYRTSYGGENIDARLSSRNFYTQGDYKISDNWKSTTQVAYSNNHVERSLQMYPVYLTATSVARSILDFGPRDFNSIDFQQNFTGDFKLGSLRNRLVAGLDVFTYDGKQRYSNQIAYDVIPDITKPFAAVDLPKYNLLAANGTYSSVSAKQDIYSAYASDVLNITDKLEAMMSLRVDRFKNKPTLTNGVAAKNNYNQTALSPKFGLVYQLVKDQLSLFANYMNGFSNVGPVTQPDGSSEVFKPRQANQFEGGIKAEAFEHRLSASVSFYDIRVSNATYTELRNNLNFTVQNGTQRSRGFEAELIANPVNGLNIVAGYAYNENKTTKGTAALIGKLVQAAPQNVANFWVSYKFSEYIKNVGLGFGGNYVDKSYFDALNTLKIPSYLLLNASVFYDQPKWRFGLKGNNLGNEHYWNYAAAYQMTRQYLGSITFKF</sequence>
<dbReference type="OrthoDB" id="9775095at2"/>
<dbReference type="Gene3D" id="2.170.130.10">
    <property type="entry name" value="TonB-dependent receptor, plug domain"/>
    <property type="match status" value="1"/>
</dbReference>
<dbReference type="GO" id="GO:0015891">
    <property type="term" value="P:siderophore transport"/>
    <property type="evidence" value="ECO:0007669"/>
    <property type="project" value="InterPro"/>
</dbReference>
<name>A0A521FDR7_9SPHI</name>
<dbReference type="AlphaFoldDB" id="A0A521FDR7"/>
<evidence type="ECO:0000256" key="16">
    <source>
        <dbReference type="SAM" id="SignalP"/>
    </source>
</evidence>
<evidence type="ECO:0000259" key="18">
    <source>
        <dbReference type="Pfam" id="PF07715"/>
    </source>
</evidence>
<dbReference type="SUPFAM" id="SSF56935">
    <property type="entry name" value="Porins"/>
    <property type="match status" value="1"/>
</dbReference>
<dbReference type="InterPro" id="IPR010105">
    <property type="entry name" value="TonB_sidphr_rcpt"/>
</dbReference>
<keyword evidence="4 14" id="KW-1134">Transmembrane beta strand</keyword>
<dbReference type="GO" id="GO:0009279">
    <property type="term" value="C:cell outer membrane"/>
    <property type="evidence" value="ECO:0007669"/>
    <property type="project" value="UniProtKB-SubCell"/>
</dbReference>
<evidence type="ECO:0000256" key="3">
    <source>
        <dbReference type="ARBA" id="ARBA00022448"/>
    </source>
</evidence>
<evidence type="ECO:0000256" key="5">
    <source>
        <dbReference type="ARBA" id="ARBA00022496"/>
    </source>
</evidence>
<feature type="chain" id="PRO_5022235440" evidence="16">
    <location>
        <begin position="38"/>
        <end position="818"/>
    </location>
</feature>
<evidence type="ECO:0000256" key="13">
    <source>
        <dbReference type="ARBA" id="ARBA00023237"/>
    </source>
</evidence>
<keyword evidence="5" id="KW-0410">Iron transport</keyword>
<keyword evidence="11 14" id="KW-0472">Membrane</keyword>
<dbReference type="Gene3D" id="2.60.40.1120">
    <property type="entry name" value="Carboxypeptidase-like, regulatory domain"/>
    <property type="match status" value="1"/>
</dbReference>
<keyword evidence="8" id="KW-0408">Iron</keyword>
<gene>
    <name evidence="19" type="ORF">SAMN06265348_111186</name>
</gene>
<organism evidence="19 20">
    <name type="scientific">Pedobacter westerhofensis</name>
    <dbReference type="NCBI Taxonomy" id="425512"/>
    <lineage>
        <taxon>Bacteria</taxon>
        <taxon>Pseudomonadati</taxon>
        <taxon>Bacteroidota</taxon>
        <taxon>Sphingobacteriia</taxon>
        <taxon>Sphingobacteriales</taxon>
        <taxon>Sphingobacteriaceae</taxon>
        <taxon>Pedobacter</taxon>
    </lineage>
</organism>
<keyword evidence="10 15" id="KW-0798">TonB box</keyword>
<dbReference type="NCBIfam" id="TIGR01783">
    <property type="entry name" value="TonB-siderophor"/>
    <property type="match status" value="1"/>
</dbReference>
<keyword evidence="20" id="KW-1185">Reference proteome</keyword>
<comment type="similarity">
    <text evidence="2 14 15">Belongs to the TonB-dependent receptor family.</text>
</comment>
<evidence type="ECO:0000256" key="9">
    <source>
        <dbReference type="ARBA" id="ARBA00023065"/>
    </source>
</evidence>
<evidence type="ECO:0000256" key="2">
    <source>
        <dbReference type="ARBA" id="ARBA00009810"/>
    </source>
</evidence>
<dbReference type="InterPro" id="IPR000531">
    <property type="entry name" value="Beta-barrel_TonB"/>
</dbReference>
<evidence type="ECO:0000259" key="17">
    <source>
        <dbReference type="Pfam" id="PF00593"/>
    </source>
</evidence>
<keyword evidence="9" id="KW-0406">Ion transport</keyword>
<dbReference type="PROSITE" id="PS52016">
    <property type="entry name" value="TONB_DEPENDENT_REC_3"/>
    <property type="match status" value="1"/>
</dbReference>
<evidence type="ECO:0000256" key="10">
    <source>
        <dbReference type="ARBA" id="ARBA00023077"/>
    </source>
</evidence>
<dbReference type="InterPro" id="IPR013784">
    <property type="entry name" value="Carb-bd-like_fold"/>
</dbReference>
<dbReference type="PANTHER" id="PTHR32552">
    <property type="entry name" value="FERRICHROME IRON RECEPTOR-RELATED"/>
    <property type="match status" value="1"/>
</dbReference>
<dbReference type="InterPro" id="IPR039426">
    <property type="entry name" value="TonB-dep_rcpt-like"/>
</dbReference>
<evidence type="ECO:0000256" key="6">
    <source>
        <dbReference type="ARBA" id="ARBA00022692"/>
    </source>
</evidence>
<dbReference type="Gene3D" id="2.40.170.20">
    <property type="entry name" value="TonB-dependent receptor, beta-barrel domain"/>
    <property type="match status" value="1"/>
</dbReference>
<evidence type="ECO:0000256" key="8">
    <source>
        <dbReference type="ARBA" id="ARBA00023004"/>
    </source>
</evidence>
<evidence type="ECO:0000256" key="15">
    <source>
        <dbReference type="RuleBase" id="RU003357"/>
    </source>
</evidence>
<accession>A0A521FDR7</accession>
<evidence type="ECO:0000256" key="1">
    <source>
        <dbReference type="ARBA" id="ARBA00004571"/>
    </source>
</evidence>
<dbReference type="GO" id="GO:0038023">
    <property type="term" value="F:signaling receptor activity"/>
    <property type="evidence" value="ECO:0007669"/>
    <property type="project" value="InterPro"/>
</dbReference>
<dbReference type="Pfam" id="PF00593">
    <property type="entry name" value="TonB_dep_Rec_b-barrel"/>
    <property type="match status" value="1"/>
</dbReference>
<keyword evidence="6 14" id="KW-0812">Transmembrane</keyword>
<dbReference type="GO" id="GO:0030246">
    <property type="term" value="F:carbohydrate binding"/>
    <property type="evidence" value="ECO:0007669"/>
    <property type="project" value="InterPro"/>
</dbReference>
<proteinExistence type="inferred from homology"/>
<feature type="signal peptide" evidence="16">
    <location>
        <begin position="1"/>
        <end position="37"/>
    </location>
</feature>
<keyword evidence="13 14" id="KW-0998">Cell outer membrane</keyword>
<evidence type="ECO:0000256" key="12">
    <source>
        <dbReference type="ARBA" id="ARBA00023170"/>
    </source>
</evidence>
<dbReference type="Pfam" id="PF07715">
    <property type="entry name" value="Plug"/>
    <property type="match status" value="1"/>
</dbReference>
<dbReference type="CDD" id="cd01347">
    <property type="entry name" value="ligand_gated_channel"/>
    <property type="match status" value="1"/>
</dbReference>
<evidence type="ECO:0000256" key="11">
    <source>
        <dbReference type="ARBA" id="ARBA00023136"/>
    </source>
</evidence>
<evidence type="ECO:0000256" key="7">
    <source>
        <dbReference type="ARBA" id="ARBA00022729"/>
    </source>
</evidence>
<keyword evidence="12" id="KW-0675">Receptor</keyword>
<evidence type="ECO:0000313" key="19">
    <source>
        <dbReference type="EMBL" id="SMO94317.1"/>
    </source>
</evidence>
<dbReference type="InterPro" id="IPR037066">
    <property type="entry name" value="Plug_dom_sf"/>
</dbReference>
<dbReference type="PANTHER" id="PTHR32552:SF68">
    <property type="entry name" value="FERRICHROME OUTER MEMBRANE TRANSPORTER_PHAGE RECEPTOR"/>
    <property type="match status" value="1"/>
</dbReference>
<reference evidence="19 20" key="1">
    <citation type="submission" date="2017-05" db="EMBL/GenBank/DDBJ databases">
        <authorList>
            <person name="Varghese N."/>
            <person name="Submissions S."/>
        </authorList>
    </citation>
    <scope>NUCLEOTIDE SEQUENCE [LARGE SCALE GENOMIC DNA]</scope>
    <source>
        <strain evidence="19 20">DSM 19036</strain>
    </source>
</reference>
<keyword evidence="7 16" id="KW-0732">Signal</keyword>
<protein>
    <submittedName>
        <fullName evidence="19">Iron complex outermembrane recepter protein</fullName>
    </submittedName>
</protein>
<comment type="subcellular location">
    <subcellularLocation>
        <location evidence="1 14">Cell outer membrane</location>
        <topology evidence="1 14">Multi-pass membrane protein</topology>
    </subcellularLocation>
</comment>
<feature type="domain" description="TonB-dependent receptor plug" evidence="18">
    <location>
        <begin position="177"/>
        <end position="266"/>
    </location>
</feature>
<dbReference type="InterPro" id="IPR012910">
    <property type="entry name" value="Plug_dom"/>
</dbReference>